<keyword evidence="2" id="KW-1185">Reference proteome</keyword>
<name>A0A1N7SGG7_9BURK</name>
<protein>
    <submittedName>
        <fullName evidence="1">Uncharacterized protein</fullName>
    </submittedName>
</protein>
<organism evidence="1 2">
    <name type="scientific">Paraburkholderia ribeironis</name>
    <dbReference type="NCBI Taxonomy" id="1247936"/>
    <lineage>
        <taxon>Bacteria</taxon>
        <taxon>Pseudomonadati</taxon>
        <taxon>Pseudomonadota</taxon>
        <taxon>Betaproteobacteria</taxon>
        <taxon>Burkholderiales</taxon>
        <taxon>Burkholderiaceae</taxon>
        <taxon>Paraburkholderia</taxon>
    </lineage>
</organism>
<dbReference type="RefSeq" id="WP_094782373.1">
    <property type="nucleotide sequence ID" value="NZ_CYGX02000065.1"/>
</dbReference>
<evidence type="ECO:0000313" key="2">
    <source>
        <dbReference type="Proteomes" id="UP000187012"/>
    </source>
</evidence>
<evidence type="ECO:0000313" key="1">
    <source>
        <dbReference type="EMBL" id="SIT46451.1"/>
    </source>
</evidence>
<dbReference type="EMBL" id="CYGX02000065">
    <property type="protein sequence ID" value="SIT46451.1"/>
    <property type="molecule type" value="Genomic_DNA"/>
</dbReference>
<accession>A0A1N7SGG7</accession>
<sequence length="83" mass="8919">MGAPAHVALHTKMVSAMKAAVMASAKAGPPPPPSYSFHATDDPDADIPAIRAELRVMYQEIEKMAWANMPLGSIQVMMLGDRK</sequence>
<proteinExistence type="predicted"/>
<gene>
    <name evidence="1" type="ORF">BN2475_650002</name>
</gene>
<reference evidence="1 2" key="1">
    <citation type="submission" date="2016-12" db="EMBL/GenBank/DDBJ databases">
        <authorList>
            <person name="Song W.-J."/>
            <person name="Kurnit D.M."/>
        </authorList>
    </citation>
    <scope>NUCLEOTIDE SEQUENCE [LARGE SCALE GENOMIC DNA]</scope>
    <source>
        <strain evidence="1 2">STM7296</strain>
    </source>
</reference>
<dbReference type="AlphaFoldDB" id="A0A1N7SGG7"/>
<dbReference type="OrthoDB" id="4773402at2"/>
<dbReference type="Proteomes" id="UP000187012">
    <property type="component" value="Unassembled WGS sequence"/>
</dbReference>